<reference evidence="2" key="1">
    <citation type="submission" date="2025-08" db="UniProtKB">
        <authorList>
            <consortium name="RefSeq"/>
        </authorList>
    </citation>
    <scope>IDENTIFICATION</scope>
    <source>
        <strain evidence="2">USDA-PBARC FA_bdor</strain>
        <tissue evidence="2">Whole organism</tissue>
    </source>
</reference>
<dbReference type="InterPro" id="IPR006553">
    <property type="entry name" value="Leu-rich_rpt_Cys-con_subtyp"/>
</dbReference>
<dbReference type="GeneID" id="105270588"/>
<protein>
    <submittedName>
        <fullName evidence="2">ATP synthase subunit s, mitochondrial isoform X1</fullName>
    </submittedName>
</protein>
<keyword evidence="1" id="KW-1185">Reference proteome</keyword>
<evidence type="ECO:0000313" key="2">
    <source>
        <dbReference type="RefSeq" id="XP_011309922.1"/>
    </source>
</evidence>
<dbReference type="OrthoDB" id="5859291at2759"/>
<accession>A0A9R1TIN0</accession>
<dbReference type="InterPro" id="IPR032675">
    <property type="entry name" value="LRR_dom_sf"/>
</dbReference>
<proteinExistence type="predicted"/>
<name>A0A9R1TIN0_9HYME</name>
<dbReference type="Gene3D" id="3.80.10.10">
    <property type="entry name" value="Ribonuclease Inhibitor"/>
    <property type="match status" value="1"/>
</dbReference>
<gene>
    <name evidence="2" type="primary">LOC105270588</name>
</gene>
<organism evidence="1 2">
    <name type="scientific">Fopius arisanus</name>
    <dbReference type="NCBI Taxonomy" id="64838"/>
    <lineage>
        <taxon>Eukaryota</taxon>
        <taxon>Metazoa</taxon>
        <taxon>Ecdysozoa</taxon>
        <taxon>Arthropoda</taxon>
        <taxon>Hexapoda</taxon>
        <taxon>Insecta</taxon>
        <taxon>Pterygota</taxon>
        <taxon>Neoptera</taxon>
        <taxon>Endopterygota</taxon>
        <taxon>Hymenoptera</taxon>
        <taxon>Apocrita</taxon>
        <taxon>Ichneumonoidea</taxon>
        <taxon>Braconidae</taxon>
        <taxon>Opiinae</taxon>
        <taxon>Fopius</taxon>
    </lineage>
</organism>
<dbReference type="RefSeq" id="XP_011309922.1">
    <property type="nucleotide sequence ID" value="XM_011311620.1"/>
</dbReference>
<dbReference type="KEGG" id="fas:105270588"/>
<sequence>MLSKFLKYGICAYGKLILHDLIVFCRPLSPKTQNILAMYIIPRNSSAPRSWINHFCNNKIPSRYLTCAIPVPNVLKLENPYRISRRPLFHWLIAVFNRVSETRIKEVGPDQACAEWLLRNGASVKWTDGRAYLKDYTALLQRTKVDKSSYIQGVDATDSAISHEGFPHFAGCKYIEEIKLINCMYVGNNSLNLLHLLKDSLRYLEISNCGNVTDRGLEHLKILQKLKVLKLSDLPGVENGTVVTEDLKKSLPNCQIDFKRSS</sequence>
<dbReference type="SMART" id="SM00367">
    <property type="entry name" value="LRR_CC"/>
    <property type="match status" value="2"/>
</dbReference>
<evidence type="ECO:0000313" key="1">
    <source>
        <dbReference type="Proteomes" id="UP000694866"/>
    </source>
</evidence>
<dbReference type="AlphaFoldDB" id="A0A9R1TIN0"/>
<dbReference type="SUPFAM" id="SSF52047">
    <property type="entry name" value="RNI-like"/>
    <property type="match status" value="1"/>
</dbReference>
<dbReference type="Proteomes" id="UP000694866">
    <property type="component" value="Unplaced"/>
</dbReference>